<dbReference type="Proteomes" id="UP000541109">
    <property type="component" value="Unassembled WGS sequence"/>
</dbReference>
<name>A0A839AAL1_9HYPH</name>
<proteinExistence type="predicted"/>
<sequence length="57" mass="6365">MLAAMAGLLAIGLSSCREDEQNRALHLEKGTYAGKADKELTPEQQRELQARGYKQKF</sequence>
<comment type="caution">
    <text evidence="2">The sequence shown here is derived from an EMBL/GenBank/DDBJ whole genome shotgun (WGS) entry which is preliminary data.</text>
</comment>
<organism evidence="2 3">
    <name type="scientific">Stappia albiluteola</name>
    <dbReference type="NCBI Taxonomy" id="2758565"/>
    <lineage>
        <taxon>Bacteria</taxon>
        <taxon>Pseudomonadati</taxon>
        <taxon>Pseudomonadota</taxon>
        <taxon>Alphaproteobacteria</taxon>
        <taxon>Hyphomicrobiales</taxon>
        <taxon>Stappiaceae</taxon>
        <taxon>Stappia</taxon>
    </lineage>
</organism>
<dbReference type="AlphaFoldDB" id="A0A839AAL1"/>
<evidence type="ECO:0000313" key="3">
    <source>
        <dbReference type="Proteomes" id="UP000541109"/>
    </source>
</evidence>
<evidence type="ECO:0000256" key="1">
    <source>
        <dbReference type="SAM" id="MobiDB-lite"/>
    </source>
</evidence>
<accession>A0A839AAL1</accession>
<feature type="compositionally biased region" description="Basic and acidic residues" evidence="1">
    <location>
        <begin position="35"/>
        <end position="49"/>
    </location>
</feature>
<evidence type="ECO:0000313" key="2">
    <source>
        <dbReference type="EMBL" id="MBA5776613.1"/>
    </source>
</evidence>
<protein>
    <submittedName>
        <fullName evidence="2">Uncharacterized protein</fullName>
    </submittedName>
</protein>
<feature type="region of interest" description="Disordered" evidence="1">
    <location>
        <begin position="35"/>
        <end position="57"/>
    </location>
</feature>
<gene>
    <name evidence="2" type="ORF">H2509_05680</name>
</gene>
<keyword evidence="3" id="KW-1185">Reference proteome</keyword>
<dbReference type="RefSeq" id="WP_182163164.1">
    <property type="nucleotide sequence ID" value="NZ_JACFXV010000043.1"/>
</dbReference>
<dbReference type="EMBL" id="JACFXV010000043">
    <property type="protein sequence ID" value="MBA5776613.1"/>
    <property type="molecule type" value="Genomic_DNA"/>
</dbReference>
<reference evidence="2 3" key="1">
    <citation type="submission" date="2020-07" db="EMBL/GenBank/DDBJ databases">
        <title>Stappia sp., F7233, whole genome shotgun sequencing project.</title>
        <authorList>
            <person name="Jiang S."/>
            <person name="Liu Z.W."/>
            <person name="Du Z.J."/>
        </authorList>
    </citation>
    <scope>NUCLEOTIDE SEQUENCE [LARGE SCALE GENOMIC DNA]</scope>
    <source>
        <strain evidence="2 3">F7233</strain>
    </source>
</reference>